<evidence type="ECO:0000256" key="2">
    <source>
        <dbReference type="SAM" id="Phobius"/>
    </source>
</evidence>
<name>A0ABX2ECI0_9BURK</name>
<accession>A0ABX2ECI0</accession>
<feature type="domain" description="SPOR" evidence="3">
    <location>
        <begin position="135"/>
        <end position="215"/>
    </location>
</feature>
<dbReference type="InterPro" id="IPR007730">
    <property type="entry name" value="SPOR-like_dom"/>
</dbReference>
<organism evidence="4 5">
    <name type="scientific">Pseudaquabacterium terrae</name>
    <dbReference type="NCBI Taxonomy" id="2732868"/>
    <lineage>
        <taxon>Bacteria</taxon>
        <taxon>Pseudomonadati</taxon>
        <taxon>Pseudomonadota</taxon>
        <taxon>Betaproteobacteria</taxon>
        <taxon>Burkholderiales</taxon>
        <taxon>Sphaerotilaceae</taxon>
        <taxon>Pseudaquabacterium</taxon>
    </lineage>
</organism>
<comment type="caution">
    <text evidence="4">The sequence shown here is derived from an EMBL/GenBank/DDBJ whole genome shotgun (WGS) entry which is preliminary data.</text>
</comment>
<sequence length="215" mass="22309">MKGKPQRGTQRGGFVMGLIVGLLLGLALALGVALYITKVPIPFVNKVPMRTAEQDAAEAAKNRNWDPNAPLAGKNPARPAPVAAAASGVVEAASAPPPRVAASAQAPAQLASAPKPGRDPAAILAGQAPKSTASAPEAFSYYVQAGAFARPEDAEQQRAKLAMLGVGARVMEREQAGRMVYRVRVGPFDARQEAEAVQGRLAASSVEANLVRVDR</sequence>
<feature type="compositionally biased region" description="Low complexity" evidence="1">
    <location>
        <begin position="100"/>
        <end position="115"/>
    </location>
</feature>
<gene>
    <name evidence="4" type="ORF">HLB44_05050</name>
</gene>
<protein>
    <submittedName>
        <fullName evidence="4">SPOR domain-containing protein</fullName>
    </submittedName>
</protein>
<dbReference type="PANTHER" id="PTHR38687">
    <property type="entry name" value="CELL DIVISION PROTEIN DEDD-RELATED"/>
    <property type="match status" value="1"/>
</dbReference>
<dbReference type="RefSeq" id="WP_173121197.1">
    <property type="nucleotide sequence ID" value="NZ_JABRWJ010000001.1"/>
</dbReference>
<feature type="region of interest" description="Disordered" evidence="1">
    <location>
        <begin position="55"/>
        <end position="79"/>
    </location>
</feature>
<evidence type="ECO:0000313" key="5">
    <source>
        <dbReference type="Proteomes" id="UP000737171"/>
    </source>
</evidence>
<dbReference type="EMBL" id="JABRWJ010000001">
    <property type="protein sequence ID" value="NRF66346.1"/>
    <property type="molecule type" value="Genomic_DNA"/>
</dbReference>
<keyword evidence="2" id="KW-1133">Transmembrane helix</keyword>
<feature type="transmembrane region" description="Helical" evidence="2">
    <location>
        <begin position="12"/>
        <end position="36"/>
    </location>
</feature>
<reference evidence="4 5" key="1">
    <citation type="submission" date="2020-05" db="EMBL/GenBank/DDBJ databases">
        <title>Aquincola sp. isolate from soil.</title>
        <authorList>
            <person name="Han J."/>
            <person name="Kim D.-U."/>
        </authorList>
    </citation>
    <scope>NUCLEOTIDE SEQUENCE [LARGE SCALE GENOMIC DNA]</scope>
    <source>
        <strain evidence="4 5">S2</strain>
    </source>
</reference>
<dbReference type="SUPFAM" id="SSF110997">
    <property type="entry name" value="Sporulation related repeat"/>
    <property type="match status" value="1"/>
</dbReference>
<dbReference type="Pfam" id="PF05036">
    <property type="entry name" value="SPOR"/>
    <property type="match status" value="1"/>
</dbReference>
<feature type="region of interest" description="Disordered" evidence="1">
    <location>
        <begin position="100"/>
        <end position="129"/>
    </location>
</feature>
<dbReference type="Gene3D" id="3.30.70.1070">
    <property type="entry name" value="Sporulation related repeat"/>
    <property type="match status" value="1"/>
</dbReference>
<dbReference type="InterPro" id="IPR036680">
    <property type="entry name" value="SPOR-like_sf"/>
</dbReference>
<proteinExistence type="predicted"/>
<keyword evidence="5" id="KW-1185">Reference proteome</keyword>
<dbReference type="PROSITE" id="PS51724">
    <property type="entry name" value="SPOR"/>
    <property type="match status" value="1"/>
</dbReference>
<dbReference type="InterPro" id="IPR052521">
    <property type="entry name" value="Cell_div_SPOR-domain"/>
</dbReference>
<dbReference type="Proteomes" id="UP000737171">
    <property type="component" value="Unassembled WGS sequence"/>
</dbReference>
<dbReference type="PANTHER" id="PTHR38687:SF1">
    <property type="entry name" value="CELL DIVISION PROTEIN DEDD"/>
    <property type="match status" value="1"/>
</dbReference>
<evidence type="ECO:0000259" key="3">
    <source>
        <dbReference type="PROSITE" id="PS51724"/>
    </source>
</evidence>
<keyword evidence="2" id="KW-0812">Transmembrane</keyword>
<keyword evidence="2" id="KW-0472">Membrane</keyword>
<evidence type="ECO:0000313" key="4">
    <source>
        <dbReference type="EMBL" id="NRF66346.1"/>
    </source>
</evidence>
<evidence type="ECO:0000256" key="1">
    <source>
        <dbReference type="SAM" id="MobiDB-lite"/>
    </source>
</evidence>